<reference evidence="1 2" key="1">
    <citation type="submission" date="2023-02" db="EMBL/GenBank/DDBJ databases">
        <title>LHISI_Scaffold_Assembly.</title>
        <authorList>
            <person name="Stuart O.P."/>
            <person name="Cleave R."/>
            <person name="Magrath M.J.L."/>
            <person name="Mikheyev A.S."/>
        </authorList>
    </citation>
    <scope>NUCLEOTIDE SEQUENCE [LARGE SCALE GENOMIC DNA]</scope>
    <source>
        <strain evidence="1">Daus_M_001</strain>
        <tissue evidence="1">Leg muscle</tissue>
    </source>
</reference>
<evidence type="ECO:0000313" key="1">
    <source>
        <dbReference type="EMBL" id="KAJ8884767.1"/>
    </source>
</evidence>
<proteinExistence type="predicted"/>
<gene>
    <name evidence="1" type="ORF">PR048_010963</name>
</gene>
<dbReference type="EMBL" id="JARBHB010000004">
    <property type="protein sequence ID" value="KAJ8884767.1"/>
    <property type="molecule type" value="Genomic_DNA"/>
</dbReference>
<comment type="caution">
    <text evidence="1">The sequence shown here is derived from an EMBL/GenBank/DDBJ whole genome shotgun (WGS) entry which is preliminary data.</text>
</comment>
<sequence>MPFIITPKLVSTTAVENRYNGRTQHITGQRTLWKSCSEYGNEGFHASANDYEKAYKQPAGSSLHVLCYITLQLVMVNHYHRLRTSLHTTSRVIAACAVLHNIAVAHCEPLPSTTNKPPYNQQGHCSLHVLCYITLQLLMVNHYHRLRTSLHTTSRVIAACAVLHNIAVAHCEPLHRLRTRLHRTSRLLMVNHYHRLRTSLHTTSRVIAACAVLHNIAVAHGEPLPSCPVDEDYLMPSVPVENAATRNNRGAEVRAILIPRNFN</sequence>
<dbReference type="Proteomes" id="UP001159363">
    <property type="component" value="Chromosome X"/>
</dbReference>
<name>A0ABQ9HKJ9_9NEOP</name>
<protein>
    <recommendedName>
        <fullName evidence="3">Nuclease HARBI1</fullName>
    </recommendedName>
</protein>
<organism evidence="1 2">
    <name type="scientific">Dryococelus australis</name>
    <dbReference type="NCBI Taxonomy" id="614101"/>
    <lineage>
        <taxon>Eukaryota</taxon>
        <taxon>Metazoa</taxon>
        <taxon>Ecdysozoa</taxon>
        <taxon>Arthropoda</taxon>
        <taxon>Hexapoda</taxon>
        <taxon>Insecta</taxon>
        <taxon>Pterygota</taxon>
        <taxon>Neoptera</taxon>
        <taxon>Polyneoptera</taxon>
        <taxon>Phasmatodea</taxon>
        <taxon>Verophasmatodea</taxon>
        <taxon>Anareolatae</taxon>
        <taxon>Phasmatidae</taxon>
        <taxon>Eurycanthinae</taxon>
        <taxon>Dryococelus</taxon>
    </lineage>
</organism>
<accession>A0ABQ9HKJ9</accession>
<keyword evidence="2" id="KW-1185">Reference proteome</keyword>
<evidence type="ECO:0000313" key="2">
    <source>
        <dbReference type="Proteomes" id="UP001159363"/>
    </source>
</evidence>
<evidence type="ECO:0008006" key="3">
    <source>
        <dbReference type="Google" id="ProtNLM"/>
    </source>
</evidence>